<comment type="catalytic activity">
    <reaction evidence="8">
        <text>L-leucine + 2-oxoglutarate = 4-methyl-2-oxopentanoate + L-glutamate</text>
        <dbReference type="Rhea" id="RHEA:18321"/>
        <dbReference type="ChEBI" id="CHEBI:16810"/>
        <dbReference type="ChEBI" id="CHEBI:17865"/>
        <dbReference type="ChEBI" id="CHEBI:29985"/>
        <dbReference type="ChEBI" id="CHEBI:57427"/>
        <dbReference type="EC" id="2.6.1.42"/>
    </reaction>
</comment>
<dbReference type="InterPro" id="IPR001544">
    <property type="entry name" value="Aminotrans_IV"/>
</dbReference>
<dbReference type="InterPro" id="IPR036038">
    <property type="entry name" value="Aminotransferase-like"/>
</dbReference>
<comment type="pathway">
    <text evidence="2">Amino-acid biosynthesis; L-valine biosynthesis; L-valine from pyruvate: step 4/4.</text>
</comment>
<dbReference type="SUPFAM" id="SSF56752">
    <property type="entry name" value="D-aminoacid aminotransferase-like PLP-dependent enzymes"/>
    <property type="match status" value="1"/>
</dbReference>
<dbReference type="PANTHER" id="PTHR42743:SF11">
    <property type="entry name" value="AMINODEOXYCHORISMATE LYASE"/>
    <property type="match status" value="1"/>
</dbReference>
<comment type="similarity">
    <text evidence="4">Belongs to the class-IV pyridoxal-phosphate-dependent aminotransferase family.</text>
</comment>
<dbReference type="EC" id="2.6.1.42" evidence="5"/>
<dbReference type="GO" id="GO:0046394">
    <property type="term" value="P:carboxylic acid biosynthetic process"/>
    <property type="evidence" value="ECO:0007669"/>
    <property type="project" value="UniProtKB-ARBA"/>
</dbReference>
<evidence type="ECO:0000256" key="8">
    <source>
        <dbReference type="ARBA" id="ARBA00049229"/>
    </source>
</evidence>
<dbReference type="GO" id="GO:0004084">
    <property type="term" value="F:branched-chain-amino-acid transaminase activity"/>
    <property type="evidence" value="ECO:0007669"/>
    <property type="project" value="UniProtKB-EC"/>
</dbReference>
<comment type="catalytic activity">
    <reaction evidence="7">
        <text>L-isoleucine + 2-oxoglutarate = (S)-3-methyl-2-oxopentanoate + L-glutamate</text>
        <dbReference type="Rhea" id="RHEA:24801"/>
        <dbReference type="ChEBI" id="CHEBI:16810"/>
        <dbReference type="ChEBI" id="CHEBI:29985"/>
        <dbReference type="ChEBI" id="CHEBI:35146"/>
        <dbReference type="ChEBI" id="CHEBI:58045"/>
        <dbReference type="EC" id="2.6.1.42"/>
    </reaction>
</comment>
<dbReference type="Gene3D" id="3.20.10.10">
    <property type="entry name" value="D-amino Acid Aminotransferase, subunit A, domain 2"/>
    <property type="match status" value="1"/>
</dbReference>
<dbReference type="AlphaFoldDB" id="A0A4R8DEN5"/>
<dbReference type="InterPro" id="IPR050571">
    <property type="entry name" value="Class-IV_PLP-Dep_Aminotrnsfr"/>
</dbReference>
<comment type="catalytic activity">
    <reaction evidence="6">
        <text>L-valine + 2-oxoglutarate = 3-methyl-2-oxobutanoate + L-glutamate</text>
        <dbReference type="Rhea" id="RHEA:24813"/>
        <dbReference type="ChEBI" id="CHEBI:11851"/>
        <dbReference type="ChEBI" id="CHEBI:16810"/>
        <dbReference type="ChEBI" id="CHEBI:29985"/>
        <dbReference type="ChEBI" id="CHEBI:57762"/>
        <dbReference type="EC" id="2.6.1.42"/>
    </reaction>
</comment>
<proteinExistence type="inferred from homology"/>
<evidence type="ECO:0000256" key="7">
    <source>
        <dbReference type="ARBA" id="ARBA00048798"/>
    </source>
</evidence>
<protein>
    <recommendedName>
        <fullName evidence="5">branched-chain-amino-acid transaminase</fullName>
        <ecNumber evidence="5">2.6.1.42</ecNumber>
    </recommendedName>
</protein>
<dbReference type="InterPro" id="IPR043131">
    <property type="entry name" value="BCAT-like_N"/>
</dbReference>
<dbReference type="Proteomes" id="UP000294498">
    <property type="component" value="Unassembled WGS sequence"/>
</dbReference>
<reference evidence="9 10" key="1">
    <citation type="submission" date="2019-03" db="EMBL/GenBank/DDBJ databases">
        <title>Genomic Encyclopedia of Type Strains, Phase IV (KMG-IV): sequencing the most valuable type-strain genomes for metagenomic binning, comparative biology and taxonomic classification.</title>
        <authorList>
            <person name="Goeker M."/>
        </authorList>
    </citation>
    <scope>NUCLEOTIDE SEQUENCE [LARGE SCALE GENOMIC DNA]</scope>
    <source>
        <strain evidence="9 10">DSM 100059</strain>
    </source>
</reference>
<comment type="pathway">
    <text evidence="3">Amino-acid biosynthesis; L-leucine biosynthesis; L-leucine from 3-methyl-2-oxobutanoate: step 4/4.</text>
</comment>
<evidence type="ECO:0000256" key="3">
    <source>
        <dbReference type="ARBA" id="ARBA00005072"/>
    </source>
</evidence>
<dbReference type="Gene3D" id="3.30.470.10">
    <property type="match status" value="1"/>
</dbReference>
<comment type="caution">
    <text evidence="9">The sequence shown here is derived from an EMBL/GenBank/DDBJ whole genome shotgun (WGS) entry which is preliminary data.</text>
</comment>
<sequence length="259" mass="28819">MAAQLLYDREFYPTDTPLAGGGSRGLRYGDGLFETIKVAGGRVLLWHYHVERLWHGLTTLGFDLRCTPSMLEADVLDLCARNGHSALARVRLNVFRGEGLSDCHCIIETFPLVLEDRALEIGVYPDGRKAFDVFANLKSNNYLVYVRAADWARAQGLDECLVLNAYGRVADAATSNVFWVRSGEIFTPPLSEAGVAGVTRRYLVERFPIREQPVSPADLMTAEEVFLTNAIRGVRWVTRFGAATYGRSVSIELAKSLER</sequence>
<keyword evidence="9" id="KW-0032">Aminotransferase</keyword>
<dbReference type="InterPro" id="IPR043132">
    <property type="entry name" value="BCAT-like_C"/>
</dbReference>
<evidence type="ECO:0000313" key="10">
    <source>
        <dbReference type="Proteomes" id="UP000294498"/>
    </source>
</evidence>
<dbReference type="PANTHER" id="PTHR42743">
    <property type="entry name" value="AMINO-ACID AMINOTRANSFERASE"/>
    <property type="match status" value="1"/>
</dbReference>
<accession>A0A4R8DEN5</accession>
<dbReference type="Pfam" id="PF01063">
    <property type="entry name" value="Aminotran_4"/>
    <property type="match status" value="1"/>
</dbReference>
<name>A0A4R8DEN5_9BACT</name>
<evidence type="ECO:0000256" key="1">
    <source>
        <dbReference type="ARBA" id="ARBA00004824"/>
    </source>
</evidence>
<dbReference type="EMBL" id="SODV01000002">
    <property type="protein sequence ID" value="TDW95694.1"/>
    <property type="molecule type" value="Genomic_DNA"/>
</dbReference>
<comment type="pathway">
    <text evidence="1">Amino-acid biosynthesis; L-isoleucine biosynthesis; L-isoleucine from 2-oxobutanoate: step 4/4.</text>
</comment>
<gene>
    <name evidence="9" type="ORF">EDB95_3505</name>
</gene>
<evidence type="ECO:0000256" key="2">
    <source>
        <dbReference type="ARBA" id="ARBA00004931"/>
    </source>
</evidence>
<evidence type="ECO:0000313" key="9">
    <source>
        <dbReference type="EMBL" id="TDW95694.1"/>
    </source>
</evidence>
<keyword evidence="9" id="KW-0808">Transferase</keyword>
<evidence type="ECO:0000256" key="4">
    <source>
        <dbReference type="ARBA" id="ARBA00009320"/>
    </source>
</evidence>
<organism evidence="9 10">
    <name type="scientific">Dinghuibacter silviterrae</name>
    <dbReference type="NCBI Taxonomy" id="1539049"/>
    <lineage>
        <taxon>Bacteria</taxon>
        <taxon>Pseudomonadati</taxon>
        <taxon>Bacteroidota</taxon>
        <taxon>Chitinophagia</taxon>
        <taxon>Chitinophagales</taxon>
        <taxon>Chitinophagaceae</taxon>
        <taxon>Dinghuibacter</taxon>
    </lineage>
</organism>
<keyword evidence="10" id="KW-1185">Reference proteome</keyword>
<evidence type="ECO:0000256" key="5">
    <source>
        <dbReference type="ARBA" id="ARBA00013053"/>
    </source>
</evidence>
<evidence type="ECO:0000256" key="6">
    <source>
        <dbReference type="ARBA" id="ARBA00048212"/>
    </source>
</evidence>